<dbReference type="PANTHER" id="PTHR30336:SF0">
    <property type="entry name" value="PROTEIN SANA"/>
    <property type="match status" value="1"/>
</dbReference>
<evidence type="ECO:0000256" key="4">
    <source>
        <dbReference type="ARBA" id="ARBA00022692"/>
    </source>
</evidence>
<evidence type="ECO:0000256" key="7">
    <source>
        <dbReference type="ARBA" id="ARBA00037355"/>
    </source>
</evidence>
<dbReference type="PANTHER" id="PTHR30336">
    <property type="entry name" value="INNER MEMBRANE PROTEIN, PROBABLE PERMEASE"/>
    <property type="match status" value="1"/>
</dbReference>
<keyword evidence="2" id="KW-1003">Cell membrane</keyword>
<evidence type="ECO:0000313" key="10">
    <source>
        <dbReference type="EMBL" id="RKQ96315.1"/>
    </source>
</evidence>
<dbReference type="RefSeq" id="WP_121173813.1">
    <property type="nucleotide sequence ID" value="NZ_RBIN01000009.1"/>
</dbReference>
<keyword evidence="6" id="KW-0472">Membrane</keyword>
<evidence type="ECO:0000256" key="3">
    <source>
        <dbReference type="ARBA" id="ARBA00022519"/>
    </source>
</evidence>
<comment type="caution">
    <text evidence="10">The sequence shown here is derived from an EMBL/GenBank/DDBJ whole genome shotgun (WGS) entry which is preliminary data.</text>
</comment>
<proteinExistence type="predicted"/>
<gene>
    <name evidence="10" type="ORF">C7446_2907</name>
</gene>
<evidence type="ECO:0000259" key="9">
    <source>
        <dbReference type="Pfam" id="PF02698"/>
    </source>
</evidence>
<comment type="function">
    <text evidence="7">Participates in the barrier function of the cell envelope.</text>
</comment>
<name>A0A420WTE9_9GAMM</name>
<reference evidence="10 11" key="1">
    <citation type="submission" date="2018-10" db="EMBL/GenBank/DDBJ databases">
        <title>Genomic Encyclopedia of Type Strains, Phase IV (KMG-IV): sequencing the most valuable type-strain genomes for metagenomic binning, comparative biology and taxonomic classification.</title>
        <authorList>
            <person name="Goeker M."/>
        </authorList>
    </citation>
    <scope>NUCLEOTIDE SEQUENCE [LARGE SCALE GENOMIC DNA]</scope>
    <source>
        <strain evidence="10 11">DSM 23229</strain>
    </source>
</reference>
<dbReference type="GO" id="GO:0005886">
    <property type="term" value="C:plasma membrane"/>
    <property type="evidence" value="ECO:0007669"/>
    <property type="project" value="UniProtKB-SubCell"/>
</dbReference>
<feature type="domain" description="DUF218" evidence="9">
    <location>
        <begin position="60"/>
        <end position="190"/>
    </location>
</feature>
<dbReference type="CDD" id="cd06259">
    <property type="entry name" value="YdcF-like"/>
    <property type="match status" value="1"/>
</dbReference>
<keyword evidence="3" id="KW-0997">Cell inner membrane</keyword>
<evidence type="ECO:0000256" key="8">
    <source>
        <dbReference type="SAM" id="MobiDB-lite"/>
    </source>
</evidence>
<keyword evidence="11" id="KW-1185">Reference proteome</keyword>
<dbReference type="Pfam" id="PF02698">
    <property type="entry name" value="DUF218"/>
    <property type="match status" value="1"/>
</dbReference>
<keyword evidence="4" id="KW-0812">Transmembrane</keyword>
<evidence type="ECO:0000313" key="11">
    <source>
        <dbReference type="Proteomes" id="UP000281975"/>
    </source>
</evidence>
<accession>A0A420WTE9</accession>
<dbReference type="InterPro" id="IPR003848">
    <property type="entry name" value="DUF218"/>
</dbReference>
<evidence type="ECO:0000256" key="6">
    <source>
        <dbReference type="ARBA" id="ARBA00023136"/>
    </source>
</evidence>
<feature type="region of interest" description="Disordered" evidence="8">
    <location>
        <begin position="212"/>
        <end position="265"/>
    </location>
</feature>
<protein>
    <submittedName>
        <fullName evidence="10">SanA protein</fullName>
    </submittedName>
</protein>
<evidence type="ECO:0000256" key="2">
    <source>
        <dbReference type="ARBA" id="ARBA00022475"/>
    </source>
</evidence>
<dbReference type="EMBL" id="RBIN01000009">
    <property type="protein sequence ID" value="RKQ96315.1"/>
    <property type="molecule type" value="Genomic_DNA"/>
</dbReference>
<sequence>MSGVIRKGAAVLAALLLAGTLVLALANGWIWWWTHERIRPDPAACDAAPVGLVFGTSWGLRGGGVNPWYQARLDTAARLYHLGLVDHLLLSGDNHTRYYNEPVVMWRDMKKRGVPPGAMTLDYAGFSTFDSLVRARRVFGAHRVMLISQPWHLPRALYIADHVGLEATGCTARTAAPSYHWSLRLREWLARVWTLGDLFLWQRQPHFLGPRIRMQPGQEASGDEEKAERLPKLPLCRVLSDVSDDGSDGDRAAESSAGSCATAAP</sequence>
<evidence type="ECO:0000256" key="1">
    <source>
        <dbReference type="ARBA" id="ARBA00004377"/>
    </source>
</evidence>
<keyword evidence="5" id="KW-1133">Transmembrane helix</keyword>
<dbReference type="AlphaFoldDB" id="A0A420WTE9"/>
<dbReference type="InterPro" id="IPR051599">
    <property type="entry name" value="Cell_Envelope_Assoc"/>
</dbReference>
<dbReference type="Proteomes" id="UP000281975">
    <property type="component" value="Unassembled WGS sequence"/>
</dbReference>
<evidence type="ECO:0000256" key="5">
    <source>
        <dbReference type="ARBA" id="ARBA00022989"/>
    </source>
</evidence>
<dbReference type="OrthoDB" id="9782395at2"/>
<comment type="subcellular location">
    <subcellularLocation>
        <location evidence="1">Cell inner membrane</location>
        <topology evidence="1">Single-pass membrane protein</topology>
    </subcellularLocation>
</comment>
<organism evidence="10 11">
    <name type="scientific">Kushneria sinocarnis</name>
    <dbReference type="NCBI Taxonomy" id="595502"/>
    <lineage>
        <taxon>Bacteria</taxon>
        <taxon>Pseudomonadati</taxon>
        <taxon>Pseudomonadota</taxon>
        <taxon>Gammaproteobacteria</taxon>
        <taxon>Oceanospirillales</taxon>
        <taxon>Halomonadaceae</taxon>
        <taxon>Kushneria</taxon>
    </lineage>
</organism>